<protein>
    <submittedName>
        <fullName evidence="3">Uncharacterized protein</fullName>
    </submittedName>
</protein>
<dbReference type="GO" id="GO:0008239">
    <property type="term" value="F:dipeptidyl-peptidase activity"/>
    <property type="evidence" value="ECO:0007669"/>
    <property type="project" value="TreeGrafter"/>
</dbReference>
<evidence type="ECO:0000313" key="3">
    <source>
        <dbReference type="EMBL" id="CAF0842964.1"/>
    </source>
</evidence>
<dbReference type="Pfam" id="PF00326">
    <property type="entry name" value="Peptidase_S9"/>
    <property type="match status" value="1"/>
</dbReference>
<dbReference type="InterPro" id="IPR001375">
    <property type="entry name" value="Peptidase_S9_cat"/>
</dbReference>
<dbReference type="GO" id="GO:0008236">
    <property type="term" value="F:serine-type peptidase activity"/>
    <property type="evidence" value="ECO:0007669"/>
    <property type="project" value="InterPro"/>
</dbReference>
<dbReference type="OrthoDB" id="16520at2759"/>
<dbReference type="GO" id="GO:0006508">
    <property type="term" value="P:proteolysis"/>
    <property type="evidence" value="ECO:0007669"/>
    <property type="project" value="InterPro"/>
</dbReference>
<dbReference type="AlphaFoldDB" id="A0A813VVZ7"/>
<name>A0A813VVZ7_9BILA</name>
<dbReference type="Gene3D" id="2.140.10.30">
    <property type="entry name" value="Dipeptidylpeptidase IV, N-terminal domain"/>
    <property type="match status" value="1"/>
</dbReference>
<organism evidence="3 4">
    <name type="scientific">Brachionus calyciflorus</name>
    <dbReference type="NCBI Taxonomy" id="104777"/>
    <lineage>
        <taxon>Eukaryota</taxon>
        <taxon>Metazoa</taxon>
        <taxon>Spiralia</taxon>
        <taxon>Gnathifera</taxon>
        <taxon>Rotifera</taxon>
        <taxon>Eurotatoria</taxon>
        <taxon>Monogononta</taxon>
        <taxon>Pseudotrocha</taxon>
        <taxon>Ploima</taxon>
        <taxon>Brachionidae</taxon>
        <taxon>Brachionus</taxon>
    </lineage>
</organism>
<reference evidence="3" key="1">
    <citation type="submission" date="2021-02" db="EMBL/GenBank/DDBJ databases">
        <authorList>
            <person name="Nowell W R."/>
        </authorList>
    </citation>
    <scope>NUCLEOTIDE SEQUENCE</scope>
    <source>
        <strain evidence="3">Ploen Becks lab</strain>
    </source>
</reference>
<proteinExistence type="predicted"/>
<dbReference type="SUPFAM" id="SSF82171">
    <property type="entry name" value="DPP6 N-terminal domain-like"/>
    <property type="match status" value="1"/>
</dbReference>
<dbReference type="EMBL" id="CAJNOC010001188">
    <property type="protein sequence ID" value="CAF0842964.1"/>
    <property type="molecule type" value="Genomic_DNA"/>
</dbReference>
<dbReference type="InterPro" id="IPR002469">
    <property type="entry name" value="Peptidase_S9B_N"/>
</dbReference>
<evidence type="ECO:0000259" key="2">
    <source>
        <dbReference type="Pfam" id="PF00930"/>
    </source>
</evidence>
<dbReference type="PANTHER" id="PTHR11731">
    <property type="entry name" value="PROTEASE FAMILY S9B,C DIPEPTIDYL-PEPTIDASE IV-RELATED"/>
    <property type="match status" value="1"/>
</dbReference>
<evidence type="ECO:0000259" key="1">
    <source>
        <dbReference type="Pfam" id="PF00326"/>
    </source>
</evidence>
<evidence type="ECO:0000313" key="4">
    <source>
        <dbReference type="Proteomes" id="UP000663879"/>
    </source>
</evidence>
<dbReference type="PANTHER" id="PTHR11731:SF193">
    <property type="entry name" value="DIPEPTIDYL PEPTIDASE 9"/>
    <property type="match status" value="1"/>
</dbReference>
<dbReference type="Proteomes" id="UP000663879">
    <property type="component" value="Unassembled WGS sequence"/>
</dbReference>
<gene>
    <name evidence="3" type="ORF">OXX778_LOCUS8552</name>
</gene>
<comment type="caution">
    <text evidence="3">The sequence shown here is derived from an EMBL/GenBank/DDBJ whole genome shotgun (WGS) entry which is preliminary data.</text>
</comment>
<sequence length="866" mass="100306">MYGSNESKSPKSWSQLKSIVEFGRKFLGYFSGDTVSNVIFREYFNHETGRNENRVYFLGNSHNRDVTIKYIVLNDNSTQEKLTGLPLFLTNSYNFGNEKQLTKEEQLLRERQRCSFNGITSFSLDEKSGRIVFSEHSEIFYFDDELPFSTNKIPIEISTRSSGAIDVQICPANPNIISYILNDNLFIQDLNTKREIQVTFTKDPKKSGVPPFAVQEEFDRYSSYWWHPIREKNSDDSYTYRIVYEEIDDEPVDITYIAPSCENEDDFDSYRYPKAGTRNTRSFLRLLEVTLFDSPNVEPIINQKRMSHSIYYLVPWYEYLARADWTPNGQFFWAQIFNRLQTKTATIAIGLDFFTPDIDSESEMHTSFSLSESKCVYLLDEQTSDAWINYHDKMYFFNQFENQSENTLEFITANESTGFMHLYHRKLSLDQNDLVHLSDGVLQAKVILNERLTEGDWSIELENNIHVDSFHNLVYFTGYKDPVENHLFVVDLKNPRKIKQLTPNGSSYSITIENNCKYLVATFSNLSNPNRTMIYEIINQNEGLENISIRQVAQITSQEESRLGAMIDPFTNLLKPNYAQISSLLNLNLESLVGNRTTDDLTVIQYLFKPPQIFSFQTEDGCKMYGMIYLPYNYEHGTKYKTLLYVYAGPRFQIVTNTFKPSKYSRFNILALMGYCVVAIDSRGSKNRGRAFENHIYKKMGTVEINDQVKGLEAASEIFGCIDNDRVGIFGWSYGGYMSLMGLAQRSDIFKVAISGAPVTTWNLYDTAYTERYMGLPQEEKEAYERGSVINLARNFPDEENRLLIIHGMIDENVHFAHTRKLIDALIKANKPYQLLVFPQERHGIRSSEGSLNCDTNIYSFLERNL</sequence>
<dbReference type="Gene3D" id="3.40.50.1820">
    <property type="entry name" value="alpha/beta hydrolase"/>
    <property type="match status" value="1"/>
</dbReference>
<dbReference type="InterPro" id="IPR050278">
    <property type="entry name" value="Serine_Prot_S9B/DPPIV"/>
</dbReference>
<feature type="domain" description="Peptidase S9 prolyl oligopeptidase catalytic" evidence="1">
    <location>
        <begin position="665"/>
        <end position="866"/>
    </location>
</feature>
<dbReference type="SUPFAM" id="SSF53474">
    <property type="entry name" value="alpha/beta-Hydrolases"/>
    <property type="match status" value="1"/>
</dbReference>
<keyword evidence="4" id="KW-1185">Reference proteome</keyword>
<accession>A0A813VVZ7</accession>
<dbReference type="Pfam" id="PF00930">
    <property type="entry name" value="DPPIV_N"/>
    <property type="match status" value="1"/>
</dbReference>
<feature type="domain" description="Dipeptidylpeptidase IV N-terminal" evidence="2">
    <location>
        <begin position="157"/>
        <end position="529"/>
    </location>
</feature>
<dbReference type="InterPro" id="IPR029058">
    <property type="entry name" value="AB_hydrolase_fold"/>
</dbReference>